<evidence type="ECO:0000313" key="1">
    <source>
        <dbReference type="EMBL" id="KAF2155319.1"/>
    </source>
</evidence>
<dbReference type="PANTHER" id="PTHR28250">
    <property type="entry name" value="CYTOCHROME B PRE-MRNA-PROCESSING PROTEIN 6"/>
    <property type="match status" value="1"/>
</dbReference>
<accession>A0A9P4J5R7</accession>
<keyword evidence="2" id="KW-1185">Reference proteome</keyword>
<sequence>MSRAVVSKHYARIASQWPKDVLRPEVQFQKLLNARIANAPSVDAQREELLGKVLGSKPSPRAPELSEVNALYSLLENRYSKLHPIPEAMMAPKSDPEYYTRLRQQLDETPNRSWFSDLARRLGGMVRLR</sequence>
<dbReference type="Pfam" id="PF20180">
    <property type="entry name" value="UQCC2_CBP6"/>
    <property type="match status" value="1"/>
</dbReference>
<dbReference type="GO" id="GO:0034551">
    <property type="term" value="P:mitochondrial respiratory chain complex III assembly"/>
    <property type="evidence" value="ECO:0007669"/>
    <property type="project" value="TreeGrafter"/>
</dbReference>
<dbReference type="GO" id="GO:0061671">
    <property type="term" value="C:Cbp3p-Cbp6 complex"/>
    <property type="evidence" value="ECO:0007669"/>
    <property type="project" value="InterPro"/>
</dbReference>
<name>A0A9P4J5R7_9PEZI</name>
<dbReference type="GO" id="GO:0043022">
    <property type="term" value="F:ribosome binding"/>
    <property type="evidence" value="ECO:0007669"/>
    <property type="project" value="InterPro"/>
</dbReference>
<evidence type="ECO:0000313" key="2">
    <source>
        <dbReference type="Proteomes" id="UP000799439"/>
    </source>
</evidence>
<dbReference type="InterPro" id="IPR037653">
    <property type="entry name" value="Cbp6"/>
</dbReference>
<dbReference type="EMBL" id="ML996083">
    <property type="protein sequence ID" value="KAF2155319.1"/>
    <property type="molecule type" value="Genomic_DNA"/>
</dbReference>
<gene>
    <name evidence="1" type="ORF">K461DRAFT_319745</name>
</gene>
<proteinExistence type="predicted"/>
<organism evidence="1 2">
    <name type="scientific">Myriangium duriaei CBS 260.36</name>
    <dbReference type="NCBI Taxonomy" id="1168546"/>
    <lineage>
        <taxon>Eukaryota</taxon>
        <taxon>Fungi</taxon>
        <taxon>Dikarya</taxon>
        <taxon>Ascomycota</taxon>
        <taxon>Pezizomycotina</taxon>
        <taxon>Dothideomycetes</taxon>
        <taxon>Dothideomycetidae</taxon>
        <taxon>Myriangiales</taxon>
        <taxon>Myriangiaceae</taxon>
        <taxon>Myriangium</taxon>
    </lineage>
</organism>
<dbReference type="Proteomes" id="UP000799439">
    <property type="component" value="Unassembled WGS sequence"/>
</dbReference>
<reference evidence="1" key="1">
    <citation type="journal article" date="2020" name="Stud. Mycol.">
        <title>101 Dothideomycetes genomes: a test case for predicting lifestyles and emergence of pathogens.</title>
        <authorList>
            <person name="Haridas S."/>
            <person name="Albert R."/>
            <person name="Binder M."/>
            <person name="Bloem J."/>
            <person name="Labutti K."/>
            <person name="Salamov A."/>
            <person name="Andreopoulos B."/>
            <person name="Baker S."/>
            <person name="Barry K."/>
            <person name="Bills G."/>
            <person name="Bluhm B."/>
            <person name="Cannon C."/>
            <person name="Castanera R."/>
            <person name="Culley D."/>
            <person name="Daum C."/>
            <person name="Ezra D."/>
            <person name="Gonzalez J."/>
            <person name="Henrissat B."/>
            <person name="Kuo A."/>
            <person name="Liang C."/>
            <person name="Lipzen A."/>
            <person name="Lutzoni F."/>
            <person name="Magnuson J."/>
            <person name="Mondo S."/>
            <person name="Nolan M."/>
            <person name="Ohm R."/>
            <person name="Pangilinan J."/>
            <person name="Park H.-J."/>
            <person name="Ramirez L."/>
            <person name="Alfaro M."/>
            <person name="Sun H."/>
            <person name="Tritt A."/>
            <person name="Yoshinaga Y."/>
            <person name="Zwiers L.-H."/>
            <person name="Turgeon B."/>
            <person name="Goodwin S."/>
            <person name="Spatafora J."/>
            <person name="Crous P."/>
            <person name="Grigoriev I."/>
        </authorList>
    </citation>
    <scope>NUCLEOTIDE SEQUENCE</scope>
    <source>
        <strain evidence="1">CBS 260.36</strain>
    </source>
</reference>
<dbReference type="AlphaFoldDB" id="A0A9P4J5R7"/>
<protein>
    <submittedName>
        <fullName evidence="1">Uncharacterized protein</fullName>
    </submittedName>
</protein>
<dbReference type="OrthoDB" id="2107880at2759"/>
<comment type="caution">
    <text evidence="1">The sequence shown here is derived from an EMBL/GenBank/DDBJ whole genome shotgun (WGS) entry which is preliminary data.</text>
</comment>
<dbReference type="PANTHER" id="PTHR28250:SF1">
    <property type="entry name" value="CYTOCHROME B PRE-MRNA-PROCESSING PROTEIN 6"/>
    <property type="match status" value="1"/>
</dbReference>